<dbReference type="InterPro" id="IPR007757">
    <property type="entry name" value="MT-A70-like"/>
</dbReference>
<sequence length="475" mass="52764">MDPSILWQNASSTVILIDIPRSLEAAQNLSSTLSHPSSQCPSSRRRRILSTLPIARPFPSLEPKTPKARANFNARLGPSSINDLLLRKHVEFALKEIREEYDGDWCLGRVIEKNVSLLNLAEDSSSKRKRKRTKTAGSARPDENGRSDGDIDLEASDLSHPYPQHQLRHQDLEMEVLDPNGLFFTNPHPTTISLRIKRSDEERPSKVHIPPQSTLLSGPLSTTLHHFLSSSPDKDFTLITLDPPWPNRSARRSSAYNLARNGESIYDLLSGLPVGEKLGEDGVVAVWITNRGGFREMVLGCEVEEGREGAGGGERGGGGGGGLFEQWGIQLMEEWVWVKTTVKGEPICALEGGWRKPWEVLLIGRRKNGNGEGGNGNETRRGEVKRRIIAGVPDLHSRKPNVRGLFERLLLQDQNGGLRGGLVDGELREKRYEALEIFARNLTAGWWSWGDEVLKSQAEECWADEEEGKGDDGSE</sequence>
<feature type="region of interest" description="Disordered" evidence="2">
    <location>
        <begin position="123"/>
        <end position="158"/>
    </location>
</feature>
<gene>
    <name evidence="3" type="ORF">IFR04_006757</name>
</gene>
<dbReference type="EMBL" id="JAFJYH010000091">
    <property type="protein sequence ID" value="KAG4420098.1"/>
    <property type="molecule type" value="Genomic_DNA"/>
</dbReference>
<evidence type="ECO:0000313" key="3">
    <source>
        <dbReference type="EMBL" id="KAG4420098.1"/>
    </source>
</evidence>
<dbReference type="Pfam" id="PF05063">
    <property type="entry name" value="MT-A70"/>
    <property type="match status" value="2"/>
</dbReference>
<evidence type="ECO:0000313" key="4">
    <source>
        <dbReference type="Proteomes" id="UP000664132"/>
    </source>
</evidence>
<dbReference type="PANTHER" id="PTHR12829">
    <property type="entry name" value="N6-ADENOSINE-METHYLTRANSFERASE"/>
    <property type="match status" value="1"/>
</dbReference>
<dbReference type="GO" id="GO:0008168">
    <property type="term" value="F:methyltransferase activity"/>
    <property type="evidence" value="ECO:0007669"/>
    <property type="project" value="TreeGrafter"/>
</dbReference>
<evidence type="ECO:0000256" key="1">
    <source>
        <dbReference type="PROSITE-ProRule" id="PRU00489"/>
    </source>
</evidence>
<dbReference type="GO" id="GO:0005634">
    <property type="term" value="C:nucleus"/>
    <property type="evidence" value="ECO:0007669"/>
    <property type="project" value="TreeGrafter"/>
</dbReference>
<dbReference type="OrthoDB" id="61116at2759"/>
<proteinExistence type="inferred from homology"/>
<comment type="similarity">
    <text evidence="1">Belongs to the MT-A70-like family.</text>
</comment>
<reference evidence="3" key="1">
    <citation type="submission" date="2021-02" db="EMBL/GenBank/DDBJ databases">
        <title>Genome sequence Cadophora malorum strain M34.</title>
        <authorList>
            <person name="Stefanovic E."/>
            <person name="Vu D."/>
            <person name="Scully C."/>
            <person name="Dijksterhuis J."/>
            <person name="Roader J."/>
            <person name="Houbraken J."/>
        </authorList>
    </citation>
    <scope>NUCLEOTIDE SEQUENCE</scope>
    <source>
        <strain evidence="3">M34</strain>
    </source>
</reference>
<feature type="compositionally biased region" description="Basic and acidic residues" evidence="2">
    <location>
        <begin position="140"/>
        <end position="149"/>
    </location>
</feature>
<dbReference type="PANTHER" id="PTHR12829:SF4">
    <property type="entry name" value="N(6)-ADENINE-SPECIFIC METHYLTRANSFERASE METTL4"/>
    <property type="match status" value="1"/>
</dbReference>
<dbReference type="Proteomes" id="UP000664132">
    <property type="component" value="Unassembled WGS sequence"/>
</dbReference>
<accession>A0A8H7TJT6</accession>
<comment type="caution">
    <text evidence="3">The sequence shown here is derived from an EMBL/GenBank/DDBJ whole genome shotgun (WGS) entry which is preliminary data.</text>
</comment>
<evidence type="ECO:0000256" key="2">
    <source>
        <dbReference type="SAM" id="MobiDB-lite"/>
    </source>
</evidence>
<name>A0A8H7TJT6_9HELO</name>
<protein>
    <recommendedName>
        <fullName evidence="5">MT-A70-domain-containing protein</fullName>
    </recommendedName>
</protein>
<keyword evidence="4" id="KW-1185">Reference proteome</keyword>
<dbReference type="AlphaFoldDB" id="A0A8H7TJT6"/>
<dbReference type="PROSITE" id="PS51143">
    <property type="entry name" value="MT_A70"/>
    <property type="match status" value="1"/>
</dbReference>
<evidence type="ECO:0008006" key="5">
    <source>
        <dbReference type="Google" id="ProtNLM"/>
    </source>
</evidence>
<organism evidence="3 4">
    <name type="scientific">Cadophora malorum</name>
    <dbReference type="NCBI Taxonomy" id="108018"/>
    <lineage>
        <taxon>Eukaryota</taxon>
        <taxon>Fungi</taxon>
        <taxon>Dikarya</taxon>
        <taxon>Ascomycota</taxon>
        <taxon>Pezizomycotina</taxon>
        <taxon>Leotiomycetes</taxon>
        <taxon>Helotiales</taxon>
        <taxon>Ploettnerulaceae</taxon>
        <taxon>Cadophora</taxon>
    </lineage>
</organism>